<accession>A0A1S3DIP6</accession>
<protein>
    <submittedName>
        <fullName evidence="4">Craniofacial development protein 2-like</fullName>
    </submittedName>
</protein>
<evidence type="ECO:0000259" key="2">
    <source>
        <dbReference type="Pfam" id="PF03372"/>
    </source>
</evidence>
<dbReference type="RefSeq" id="XP_008482566.1">
    <property type="nucleotide sequence ID" value="XM_008484344.1"/>
</dbReference>
<evidence type="ECO:0000256" key="1">
    <source>
        <dbReference type="SAM" id="MobiDB-lite"/>
    </source>
</evidence>
<sequence>MRAKLQQCYGLITAIWKVTEIHHIINTPSKIFMADKTTNMALSSRQTFDGQRVLRISGSTLKIATWNVRSLVGDGRLENTLKEMTRMKINILGISDTQWRDSGNFATNNGESKIYHSSIDSAGHRYGVAIIVDKEIDQCVTGFIPISDRVMMLSISSTEGVINVIQVYAPTVDKPDEDVEAFYDDIKTVLKTTKRHDITIILGDFNAKVGNIIVDGCTGAFGLGIRNERGDRLIEFCQNEEMVLTNTTFKLPKRRLYTWKSPADGINGNIVRNQIDYILIRKRFRNSVKSVKTYPGADVSSDHNPVIAEIKIKLKKVKKKTCKNKIDLSRLKDERTRRNLKTNIQNKLENSVRENNVETNDVDTKWKNIQSAILTESKKDLKPDPSTRQRSEQERK</sequence>
<evidence type="ECO:0000313" key="4">
    <source>
        <dbReference type="RefSeq" id="XP_008482566.1"/>
    </source>
</evidence>
<reference evidence="4" key="1">
    <citation type="submission" date="2025-08" db="UniProtKB">
        <authorList>
            <consortium name="RefSeq"/>
        </authorList>
    </citation>
    <scope>IDENTIFICATION</scope>
</reference>
<feature type="domain" description="Endonuclease/exonuclease/phosphatase" evidence="2">
    <location>
        <begin position="64"/>
        <end position="303"/>
    </location>
</feature>
<name>A0A1S3DIP6_DIACI</name>
<dbReference type="AlphaFoldDB" id="A0A1S3DIP6"/>
<organism evidence="3 4">
    <name type="scientific">Diaphorina citri</name>
    <name type="common">Asian citrus psyllid</name>
    <dbReference type="NCBI Taxonomy" id="121845"/>
    <lineage>
        <taxon>Eukaryota</taxon>
        <taxon>Metazoa</taxon>
        <taxon>Ecdysozoa</taxon>
        <taxon>Arthropoda</taxon>
        <taxon>Hexapoda</taxon>
        <taxon>Insecta</taxon>
        <taxon>Pterygota</taxon>
        <taxon>Neoptera</taxon>
        <taxon>Paraneoptera</taxon>
        <taxon>Hemiptera</taxon>
        <taxon>Sternorrhyncha</taxon>
        <taxon>Psylloidea</taxon>
        <taxon>Psyllidae</taxon>
        <taxon>Diaphorininae</taxon>
        <taxon>Diaphorina</taxon>
    </lineage>
</organism>
<dbReference type="InterPro" id="IPR005135">
    <property type="entry name" value="Endo/exonuclease/phosphatase"/>
</dbReference>
<keyword evidence="3" id="KW-1185">Reference proteome</keyword>
<gene>
    <name evidence="4" type="primary">LOC103519258</name>
</gene>
<dbReference type="OMA" id="RPMNERI"/>
<feature type="compositionally biased region" description="Basic and acidic residues" evidence="1">
    <location>
        <begin position="376"/>
        <end position="396"/>
    </location>
</feature>
<dbReference type="InterPro" id="IPR027124">
    <property type="entry name" value="Swc5/CFDP1/2"/>
</dbReference>
<dbReference type="InterPro" id="IPR036691">
    <property type="entry name" value="Endo/exonu/phosph_ase_sf"/>
</dbReference>
<dbReference type="CDD" id="cd09076">
    <property type="entry name" value="L1-EN"/>
    <property type="match status" value="1"/>
</dbReference>
<dbReference type="SUPFAM" id="SSF56219">
    <property type="entry name" value="DNase I-like"/>
    <property type="match status" value="1"/>
</dbReference>
<dbReference type="PANTHER" id="PTHR23227:SF85">
    <property type="entry name" value="CRANIOFACIAL DEVELOPMENT PROTEIN 2"/>
    <property type="match status" value="1"/>
</dbReference>
<evidence type="ECO:0000313" key="3">
    <source>
        <dbReference type="Proteomes" id="UP000079169"/>
    </source>
</evidence>
<dbReference type="PANTHER" id="PTHR23227">
    <property type="entry name" value="BUCENTAUR RELATED"/>
    <property type="match status" value="1"/>
</dbReference>
<dbReference type="STRING" id="121845.A0A1S3DIP6"/>
<dbReference type="KEGG" id="dci:103519258"/>
<feature type="region of interest" description="Disordered" evidence="1">
    <location>
        <begin position="373"/>
        <end position="396"/>
    </location>
</feature>
<dbReference type="Proteomes" id="UP000079169">
    <property type="component" value="Unplaced"/>
</dbReference>
<dbReference type="Gene3D" id="3.60.10.10">
    <property type="entry name" value="Endonuclease/exonuclease/phosphatase"/>
    <property type="match status" value="1"/>
</dbReference>
<dbReference type="Pfam" id="PF03372">
    <property type="entry name" value="Exo_endo_phos"/>
    <property type="match status" value="1"/>
</dbReference>
<dbReference type="GeneID" id="103519258"/>
<dbReference type="GO" id="GO:0003824">
    <property type="term" value="F:catalytic activity"/>
    <property type="evidence" value="ECO:0007669"/>
    <property type="project" value="InterPro"/>
</dbReference>
<dbReference type="PaxDb" id="121845-A0A1S3DIP6"/>
<proteinExistence type="predicted"/>